<feature type="transmembrane region" description="Helical" evidence="1">
    <location>
        <begin position="331"/>
        <end position="355"/>
    </location>
</feature>
<evidence type="ECO:0008006" key="4">
    <source>
        <dbReference type="Google" id="ProtNLM"/>
    </source>
</evidence>
<name>A0ABW5GRJ7_9PSEU</name>
<dbReference type="RefSeq" id="WP_345400460.1">
    <property type="nucleotide sequence ID" value="NZ_BAABHG010000011.1"/>
</dbReference>
<keyword evidence="1" id="KW-0812">Transmembrane</keyword>
<keyword evidence="1" id="KW-0472">Membrane</keyword>
<keyword evidence="3" id="KW-1185">Reference proteome</keyword>
<feature type="transmembrane region" description="Helical" evidence="1">
    <location>
        <begin position="177"/>
        <end position="199"/>
    </location>
</feature>
<feature type="transmembrane region" description="Helical" evidence="1">
    <location>
        <begin position="391"/>
        <end position="412"/>
    </location>
</feature>
<evidence type="ECO:0000313" key="2">
    <source>
        <dbReference type="EMBL" id="MFD2463529.1"/>
    </source>
</evidence>
<gene>
    <name evidence="2" type="ORF">ACFSYJ_33290</name>
</gene>
<feature type="transmembrane region" description="Helical" evidence="1">
    <location>
        <begin position="152"/>
        <end position="171"/>
    </location>
</feature>
<feature type="transmembrane region" description="Helical" evidence="1">
    <location>
        <begin position="362"/>
        <end position="385"/>
    </location>
</feature>
<feature type="transmembrane region" description="Helical" evidence="1">
    <location>
        <begin position="220"/>
        <end position="241"/>
    </location>
</feature>
<proteinExistence type="predicted"/>
<feature type="transmembrane region" description="Helical" evidence="1">
    <location>
        <begin position="118"/>
        <end position="140"/>
    </location>
</feature>
<reference evidence="3" key="1">
    <citation type="journal article" date="2019" name="Int. J. Syst. Evol. Microbiol.">
        <title>The Global Catalogue of Microorganisms (GCM) 10K type strain sequencing project: providing services to taxonomists for standard genome sequencing and annotation.</title>
        <authorList>
            <consortium name="The Broad Institute Genomics Platform"/>
            <consortium name="The Broad Institute Genome Sequencing Center for Infectious Disease"/>
            <person name="Wu L."/>
            <person name="Ma J."/>
        </authorList>
    </citation>
    <scope>NUCLEOTIDE SEQUENCE [LARGE SCALE GENOMIC DNA]</scope>
    <source>
        <strain evidence="3">CGMCC 4.7643</strain>
    </source>
</reference>
<feature type="transmembrane region" description="Helical" evidence="1">
    <location>
        <begin position="306"/>
        <end position="325"/>
    </location>
</feature>
<organism evidence="2 3">
    <name type="scientific">Amycolatopsis samaneae</name>
    <dbReference type="NCBI Taxonomy" id="664691"/>
    <lineage>
        <taxon>Bacteria</taxon>
        <taxon>Bacillati</taxon>
        <taxon>Actinomycetota</taxon>
        <taxon>Actinomycetes</taxon>
        <taxon>Pseudonocardiales</taxon>
        <taxon>Pseudonocardiaceae</taxon>
        <taxon>Amycolatopsis</taxon>
    </lineage>
</organism>
<evidence type="ECO:0000313" key="3">
    <source>
        <dbReference type="Proteomes" id="UP001597419"/>
    </source>
</evidence>
<feature type="transmembrane region" description="Helical" evidence="1">
    <location>
        <begin position="90"/>
        <end position="112"/>
    </location>
</feature>
<feature type="transmembrane region" description="Helical" evidence="1">
    <location>
        <begin position="253"/>
        <end position="271"/>
    </location>
</feature>
<dbReference type="EMBL" id="JBHUKU010000021">
    <property type="protein sequence ID" value="MFD2463529.1"/>
    <property type="molecule type" value="Genomic_DNA"/>
</dbReference>
<accession>A0ABW5GRJ7</accession>
<sequence>MTVPSTAGTVTAPPRPAVVLRLLAGRGAFRVSVQLMGLVLITAWGARDYGRFANALGLVTWLNFVPTAAEKSALKSLPRLRVTRDAVAALAVRVAAVPVLAVLAAMVVALVVAPRSDAALYLTAAAWSISGGMLMTVSGLHRLRGKSTLDALAFAAASVVVAVVTGLTWLVRWSPETHLALLLGGLVVLLGTSAALLPGPWLRGDGVAGHRLLPAYGRSTVLLGLTELLDVLATSVVFGVLALSGRTTDSGPFYLALLASSAFCSLLFYQLKLHQPAASRRMRGTGAAAGRARAAGLLRLVERAGITFAVVLGAGLAIPVTRALLTAEDGYVVLGVLVLVETTLYAIGIYASFLVENTNSKVLTLTSGTAVVSLAVTAAAAALLVPPLGPVGGFAALVLALTAKAAILRRLLHRAHAF</sequence>
<dbReference type="Proteomes" id="UP001597419">
    <property type="component" value="Unassembled WGS sequence"/>
</dbReference>
<protein>
    <recommendedName>
        <fullName evidence="4">Membrane protein involved in the export of O-antigen and teichoic acid</fullName>
    </recommendedName>
</protein>
<keyword evidence="1" id="KW-1133">Transmembrane helix</keyword>
<evidence type="ECO:0000256" key="1">
    <source>
        <dbReference type="SAM" id="Phobius"/>
    </source>
</evidence>
<comment type="caution">
    <text evidence="2">The sequence shown here is derived from an EMBL/GenBank/DDBJ whole genome shotgun (WGS) entry which is preliminary data.</text>
</comment>